<dbReference type="CDD" id="cd00060">
    <property type="entry name" value="FHA"/>
    <property type="match status" value="1"/>
</dbReference>
<reference evidence="9 10" key="1">
    <citation type="journal article" date="2023" name="Microbiol. Resour. Announc.">
        <title>Complete Genome Sequence of Mycobacterium wuenschmanii, a novel Nontuberculous Mycobacterium Isolated from a captive population of Amazon Milk Frogs.</title>
        <authorList>
            <person name="Hicks J."/>
            <person name="Zeineldin M."/>
            <person name="Ward H."/>
            <person name="Wuenschmann A."/>
            <person name="Camp P."/>
            <person name="Farrell D."/>
            <person name="Lehman K."/>
            <person name="Thacker T."/>
            <person name="Cuthbert E."/>
        </authorList>
    </citation>
    <scope>NUCLEOTIDE SEQUENCE [LARGE SCALE GENOMIC DNA]</scope>
    <source>
        <strain evidence="9 10">Wuenschmanii</strain>
    </source>
</reference>
<feature type="domain" description="OmpR/PhoB-type" evidence="8">
    <location>
        <begin position="3"/>
        <end position="107"/>
    </location>
</feature>
<keyword evidence="3" id="KW-0805">Transcription regulation</keyword>
<dbReference type="InterPro" id="IPR011990">
    <property type="entry name" value="TPR-like_helical_dom_sf"/>
</dbReference>
<accession>A0ABY8VUC7</accession>
<feature type="DNA-binding region" description="OmpR/PhoB-type" evidence="6">
    <location>
        <begin position="3"/>
        <end position="107"/>
    </location>
</feature>
<dbReference type="Gene3D" id="1.10.10.10">
    <property type="entry name" value="Winged helix-like DNA-binding domain superfamily/Winged helix DNA-binding domain"/>
    <property type="match status" value="1"/>
</dbReference>
<dbReference type="InterPro" id="IPR036388">
    <property type="entry name" value="WH-like_DNA-bd_sf"/>
</dbReference>
<evidence type="ECO:0000256" key="3">
    <source>
        <dbReference type="ARBA" id="ARBA00023015"/>
    </source>
</evidence>
<gene>
    <name evidence="9" type="ORF">PT015_20565</name>
</gene>
<name>A0ABY8VUC7_9MYCO</name>
<dbReference type="Pfam" id="PF00498">
    <property type="entry name" value="FHA"/>
    <property type="match status" value="1"/>
</dbReference>
<organism evidence="9 10">
    <name type="scientific">Candidatus Mycobacterium wuenschmannii</name>
    <dbReference type="NCBI Taxonomy" id="3027808"/>
    <lineage>
        <taxon>Bacteria</taxon>
        <taxon>Bacillati</taxon>
        <taxon>Actinomycetota</taxon>
        <taxon>Actinomycetes</taxon>
        <taxon>Mycobacteriales</taxon>
        <taxon>Mycobacteriaceae</taxon>
        <taxon>Mycobacterium</taxon>
    </lineage>
</organism>
<evidence type="ECO:0000256" key="4">
    <source>
        <dbReference type="ARBA" id="ARBA00023125"/>
    </source>
</evidence>
<dbReference type="SMART" id="SM01043">
    <property type="entry name" value="BTAD"/>
    <property type="match status" value="1"/>
</dbReference>
<dbReference type="PROSITE" id="PS50006">
    <property type="entry name" value="FHA_DOMAIN"/>
    <property type="match status" value="1"/>
</dbReference>
<keyword evidence="5" id="KW-0804">Transcription</keyword>
<dbReference type="EMBL" id="CP126981">
    <property type="protein sequence ID" value="WIM87223.1"/>
    <property type="molecule type" value="Genomic_DNA"/>
</dbReference>
<dbReference type="SUPFAM" id="SSF46894">
    <property type="entry name" value="C-terminal effector domain of the bipartite response regulators"/>
    <property type="match status" value="1"/>
</dbReference>
<evidence type="ECO:0000259" key="7">
    <source>
        <dbReference type="PROSITE" id="PS50006"/>
    </source>
</evidence>
<sequence length="388" mass="41858">MADRSNADSPFAAAQFGVLGPLQVLVGAKSVPLGTPKQRAVLAMLIVNANRPVSIDSLISAAWDQRPPEGARATLHAYISNLRRLMSDAGIDRSVLLSTPPGYQLTISDDNYDFGRFIAAKNAGVQAAAAAQFEQASGHLLEALGQWRGPVLEDLSDFQFAETLAAALDEERVLVHIARAEAEIACGRPHTVIPELEGLTARHGYREPLWAQLITAYYLADRQSDALDAYLRLKSLLAEDLGIDPGWTIRELYERILRQEPLDARKIAQSHAEDTIVAQSDNAIGARRSAKAVLVAADGRRYPLAGTATRIGRSPDNDLVLSGAKVSRHHAVIADDGRTILITDLGSANGVRVRGTRIDPSAELHHGDAIRIGDEEFTLEAGVDPALR</sequence>
<evidence type="ECO:0000313" key="10">
    <source>
        <dbReference type="Proteomes" id="UP001236585"/>
    </source>
</evidence>
<dbReference type="InterPro" id="IPR000253">
    <property type="entry name" value="FHA_dom"/>
</dbReference>
<dbReference type="CDD" id="cd15831">
    <property type="entry name" value="BTAD"/>
    <property type="match status" value="1"/>
</dbReference>
<evidence type="ECO:0000313" key="9">
    <source>
        <dbReference type="EMBL" id="WIM87223.1"/>
    </source>
</evidence>
<dbReference type="Gene3D" id="1.25.40.10">
    <property type="entry name" value="Tetratricopeptide repeat domain"/>
    <property type="match status" value="1"/>
</dbReference>
<dbReference type="SMART" id="SM00862">
    <property type="entry name" value="Trans_reg_C"/>
    <property type="match status" value="1"/>
</dbReference>
<dbReference type="Pfam" id="PF03704">
    <property type="entry name" value="BTAD"/>
    <property type="match status" value="1"/>
</dbReference>
<protein>
    <submittedName>
        <fullName evidence="9">BTAD domain-containing putative transcriptional regulator</fullName>
    </submittedName>
</protein>
<keyword evidence="10" id="KW-1185">Reference proteome</keyword>
<proteinExistence type="inferred from homology"/>
<dbReference type="SUPFAM" id="SSF49879">
    <property type="entry name" value="SMAD/FHA domain"/>
    <property type="match status" value="1"/>
</dbReference>
<comment type="similarity">
    <text evidence="1">Belongs to the AfsR/DnrI/RedD regulatory family.</text>
</comment>
<dbReference type="Gene3D" id="2.60.200.20">
    <property type="match status" value="1"/>
</dbReference>
<dbReference type="SMART" id="SM00240">
    <property type="entry name" value="FHA"/>
    <property type="match status" value="1"/>
</dbReference>
<dbReference type="Proteomes" id="UP001236585">
    <property type="component" value="Chromosome"/>
</dbReference>
<feature type="domain" description="FHA" evidence="7">
    <location>
        <begin position="309"/>
        <end position="358"/>
    </location>
</feature>
<dbReference type="InterPro" id="IPR051677">
    <property type="entry name" value="AfsR-DnrI-RedD_regulator"/>
</dbReference>
<dbReference type="PROSITE" id="PS51755">
    <property type="entry name" value="OMPR_PHOB"/>
    <property type="match status" value="1"/>
</dbReference>
<evidence type="ECO:0000256" key="6">
    <source>
        <dbReference type="PROSITE-ProRule" id="PRU01091"/>
    </source>
</evidence>
<dbReference type="InterPro" id="IPR008984">
    <property type="entry name" value="SMAD_FHA_dom_sf"/>
</dbReference>
<dbReference type="InterPro" id="IPR005158">
    <property type="entry name" value="BTAD"/>
</dbReference>
<dbReference type="Pfam" id="PF00486">
    <property type="entry name" value="Trans_reg_C"/>
    <property type="match status" value="1"/>
</dbReference>
<evidence type="ECO:0000256" key="1">
    <source>
        <dbReference type="ARBA" id="ARBA00005820"/>
    </source>
</evidence>
<dbReference type="SUPFAM" id="SSF48452">
    <property type="entry name" value="TPR-like"/>
    <property type="match status" value="1"/>
</dbReference>
<evidence type="ECO:0000256" key="2">
    <source>
        <dbReference type="ARBA" id="ARBA00022553"/>
    </source>
</evidence>
<keyword evidence="2" id="KW-0597">Phosphoprotein</keyword>
<dbReference type="RefSeq" id="WP_285186879.1">
    <property type="nucleotide sequence ID" value="NZ_CP126981.1"/>
</dbReference>
<keyword evidence="4 6" id="KW-0238">DNA-binding</keyword>
<dbReference type="PANTHER" id="PTHR35807:SF1">
    <property type="entry name" value="TRANSCRIPTIONAL REGULATOR REDD"/>
    <property type="match status" value="1"/>
</dbReference>
<dbReference type="PANTHER" id="PTHR35807">
    <property type="entry name" value="TRANSCRIPTIONAL REGULATOR REDD-RELATED"/>
    <property type="match status" value="1"/>
</dbReference>
<dbReference type="InterPro" id="IPR016032">
    <property type="entry name" value="Sig_transdc_resp-reg_C-effctor"/>
</dbReference>
<evidence type="ECO:0000256" key="5">
    <source>
        <dbReference type="ARBA" id="ARBA00023163"/>
    </source>
</evidence>
<evidence type="ECO:0000259" key="8">
    <source>
        <dbReference type="PROSITE" id="PS51755"/>
    </source>
</evidence>
<dbReference type="InterPro" id="IPR001867">
    <property type="entry name" value="OmpR/PhoB-type_DNA-bd"/>
</dbReference>